<accession>A0A484LJK4</accession>
<dbReference type="Proteomes" id="UP000595140">
    <property type="component" value="Unassembled WGS sequence"/>
</dbReference>
<organism evidence="1 2">
    <name type="scientific">Cuscuta campestris</name>
    <dbReference type="NCBI Taxonomy" id="132261"/>
    <lineage>
        <taxon>Eukaryota</taxon>
        <taxon>Viridiplantae</taxon>
        <taxon>Streptophyta</taxon>
        <taxon>Embryophyta</taxon>
        <taxon>Tracheophyta</taxon>
        <taxon>Spermatophyta</taxon>
        <taxon>Magnoliopsida</taxon>
        <taxon>eudicotyledons</taxon>
        <taxon>Gunneridae</taxon>
        <taxon>Pentapetalae</taxon>
        <taxon>asterids</taxon>
        <taxon>lamiids</taxon>
        <taxon>Solanales</taxon>
        <taxon>Convolvulaceae</taxon>
        <taxon>Cuscuteae</taxon>
        <taxon>Cuscuta</taxon>
        <taxon>Cuscuta subgen. Grammica</taxon>
        <taxon>Cuscuta sect. Cleistogrammica</taxon>
    </lineage>
</organism>
<protein>
    <submittedName>
        <fullName evidence="1">Uncharacterized protein</fullName>
    </submittedName>
</protein>
<dbReference type="EMBL" id="OOIL02001543">
    <property type="protein sequence ID" value="VFQ76359.1"/>
    <property type="molecule type" value="Genomic_DNA"/>
</dbReference>
<name>A0A484LJK4_9ASTE</name>
<reference evidence="1 2" key="1">
    <citation type="submission" date="2018-04" db="EMBL/GenBank/DDBJ databases">
        <authorList>
            <person name="Vogel A."/>
        </authorList>
    </citation>
    <scope>NUCLEOTIDE SEQUENCE [LARGE SCALE GENOMIC DNA]</scope>
</reference>
<keyword evidence="2" id="KW-1185">Reference proteome</keyword>
<proteinExistence type="predicted"/>
<dbReference type="AlphaFoldDB" id="A0A484LJK4"/>
<sequence>MDLSMTSLLLSSSECLPASNIFSTSMCWDGRFKVSTSIAKPFSVFQDPSFPLPLPPVSLPEGPFPVG</sequence>
<evidence type="ECO:0000313" key="1">
    <source>
        <dbReference type="EMBL" id="VFQ76359.1"/>
    </source>
</evidence>
<evidence type="ECO:0000313" key="2">
    <source>
        <dbReference type="Proteomes" id="UP000595140"/>
    </source>
</evidence>
<gene>
    <name evidence="1" type="ORF">CCAM_LOCUS18135</name>
</gene>